<dbReference type="RefSeq" id="WP_003164940.1">
    <property type="nucleotide sequence ID" value="NZ_CP194748.1"/>
</dbReference>
<dbReference type="InterPro" id="IPR035437">
    <property type="entry name" value="SNase_OB-fold_sf"/>
</dbReference>
<evidence type="ECO:0000313" key="2">
    <source>
        <dbReference type="Proteomes" id="UP000250358"/>
    </source>
</evidence>
<protein>
    <submittedName>
        <fullName evidence="1">Uncharacterized protein</fullName>
    </submittedName>
</protein>
<dbReference type="EMBL" id="UAQM01000027">
    <property type="protein sequence ID" value="SPU46069.1"/>
    <property type="molecule type" value="Genomic_DNA"/>
</dbReference>
<reference evidence="1 2" key="1">
    <citation type="submission" date="2018-06" db="EMBL/GenBank/DDBJ databases">
        <authorList>
            <consortium name="Pathogen Informatics"/>
            <person name="Doyle S."/>
        </authorList>
    </citation>
    <scope>NUCLEOTIDE SEQUENCE [LARGE SCALE GENOMIC DNA]</scope>
    <source>
        <strain evidence="1 2">NCTC11165</strain>
    </source>
</reference>
<organism evidence="1 2">
    <name type="scientific">Brevundimonas diminuta</name>
    <name type="common">Pseudomonas diminuta</name>
    <dbReference type="NCBI Taxonomy" id="293"/>
    <lineage>
        <taxon>Bacteria</taxon>
        <taxon>Pseudomonadati</taxon>
        <taxon>Pseudomonadota</taxon>
        <taxon>Alphaproteobacteria</taxon>
        <taxon>Caulobacterales</taxon>
        <taxon>Caulobacteraceae</taxon>
        <taxon>Brevundimonas</taxon>
    </lineage>
</organism>
<dbReference type="Gene3D" id="2.40.50.90">
    <property type="match status" value="1"/>
</dbReference>
<proteinExistence type="predicted"/>
<name>A0A246KD12_BREDI</name>
<sequence length="156" mass="16489">MTATLMAVAFIAALNWPAADAVGHASPPATADADALPSSPSETCFRCNVAYVNDGDTLRCKDGTKIRLHAVAAREADETCSPGHPCPTASAASATAELNRLVAGKTLRCEQTGRSYDRITAICWSPSGEEINCAMITSGTTLVWETFDRRKPLCGR</sequence>
<dbReference type="Proteomes" id="UP000250358">
    <property type="component" value="Unassembled WGS sequence"/>
</dbReference>
<dbReference type="SUPFAM" id="SSF50199">
    <property type="entry name" value="Staphylococcal nuclease"/>
    <property type="match status" value="1"/>
</dbReference>
<gene>
    <name evidence="1" type="ORF">NCTC11165_02395</name>
</gene>
<evidence type="ECO:0000313" key="1">
    <source>
        <dbReference type="EMBL" id="SPU46069.1"/>
    </source>
</evidence>
<dbReference type="AlphaFoldDB" id="A0A246KD12"/>
<accession>A0A246KD12</accession>